<dbReference type="RefSeq" id="WP_345495020.1">
    <property type="nucleotide sequence ID" value="NZ_BAABJM010000002.1"/>
</dbReference>
<feature type="compositionally biased region" description="Pro residues" evidence="1">
    <location>
        <begin position="430"/>
        <end position="447"/>
    </location>
</feature>
<feature type="region of interest" description="Disordered" evidence="1">
    <location>
        <begin position="195"/>
        <end position="520"/>
    </location>
</feature>
<evidence type="ECO:0000256" key="1">
    <source>
        <dbReference type="SAM" id="MobiDB-lite"/>
    </source>
</evidence>
<proteinExistence type="predicted"/>
<reference evidence="3" key="1">
    <citation type="journal article" date="2019" name="Int. J. Syst. Evol. Microbiol.">
        <title>The Global Catalogue of Microorganisms (GCM) 10K type strain sequencing project: providing services to taxonomists for standard genome sequencing and annotation.</title>
        <authorList>
            <consortium name="The Broad Institute Genomics Platform"/>
            <consortium name="The Broad Institute Genome Sequencing Center for Infectious Disease"/>
            <person name="Wu L."/>
            <person name="Ma J."/>
        </authorList>
    </citation>
    <scope>NUCLEOTIDE SEQUENCE [LARGE SCALE GENOMIC DNA]</scope>
    <source>
        <strain evidence="3">JCM 18298</strain>
    </source>
</reference>
<dbReference type="Proteomes" id="UP001500603">
    <property type="component" value="Unassembled WGS sequence"/>
</dbReference>
<organism evidence="2 3">
    <name type="scientific">Nocardia callitridis</name>
    <dbReference type="NCBI Taxonomy" id="648753"/>
    <lineage>
        <taxon>Bacteria</taxon>
        <taxon>Bacillati</taxon>
        <taxon>Actinomycetota</taxon>
        <taxon>Actinomycetes</taxon>
        <taxon>Mycobacteriales</taxon>
        <taxon>Nocardiaceae</taxon>
        <taxon>Nocardia</taxon>
    </lineage>
</organism>
<accession>A0ABP9K5F9</accession>
<feature type="compositionally biased region" description="Pro residues" evidence="1">
    <location>
        <begin position="351"/>
        <end position="374"/>
    </location>
</feature>
<evidence type="ECO:0008006" key="4">
    <source>
        <dbReference type="Google" id="ProtNLM"/>
    </source>
</evidence>
<feature type="compositionally biased region" description="Low complexity" evidence="1">
    <location>
        <begin position="448"/>
        <end position="460"/>
    </location>
</feature>
<dbReference type="Gene3D" id="1.25.40.10">
    <property type="entry name" value="Tetratricopeptide repeat domain"/>
    <property type="match status" value="1"/>
</dbReference>
<feature type="compositionally biased region" description="Pro residues" evidence="1">
    <location>
        <begin position="494"/>
        <end position="510"/>
    </location>
</feature>
<feature type="compositionally biased region" description="Pro residues" evidence="1">
    <location>
        <begin position="197"/>
        <end position="206"/>
    </location>
</feature>
<gene>
    <name evidence="2" type="ORF">GCM10023318_20660</name>
</gene>
<feature type="compositionally biased region" description="Low complexity" evidence="1">
    <location>
        <begin position="401"/>
        <end position="422"/>
    </location>
</feature>
<comment type="caution">
    <text evidence="2">The sequence shown here is derived from an EMBL/GenBank/DDBJ whole genome shotgun (WGS) entry which is preliminary data.</text>
</comment>
<feature type="compositionally biased region" description="Low complexity" evidence="1">
    <location>
        <begin position="379"/>
        <end position="389"/>
    </location>
</feature>
<feature type="compositionally biased region" description="Low complexity" evidence="1">
    <location>
        <begin position="480"/>
        <end position="493"/>
    </location>
</feature>
<name>A0ABP9K5F9_9NOCA</name>
<sequence length="623" mass="65147">MNQPYSSWGAGNSTQDQSLAERYRSADPITWHGTLVYPMYTTRIGPVPTVVTVKLVSAAPPPGLRSVGIGLSVVEGYVDLNGRRLPGVDAWSDALVGGGAGIEVTPTGPGTLVTLTPVWVDGFGVHKSWVGNYGMVIENTQDGRIVLWCSIGEGPANFANLVAEVHTTPAVRAPNVVSSLPVSGEFPAVEDLVRVPSPAPEAPPRPHGVAPESSLPQHVPAPVPVESAPNSPATPVVSSTPVIPSAPAPVHSPAQVEDDWDPTPASAPNPVVPLRDPVTQLIPNTPPPARARESGPPTAPTKPVPRTERPADPPTAPWDRRETTGPHTAPPVSRTSADPAAPDRPFALPESAPPPSTPPPVSSAPHQPQSPPVQYPYEGGPQTQFGPGPQFAPPNHSGQFGPASQHQQPPQSGPQGAYAQAPFGMVEYAPQPPYPAPPEFTPPPQPVAPQHFPAPQYGGPAAPPTHPVAAVGSQPPGPATPTDTHAPTAEYLPTPAPLPPPAPPPKPPTPLHSRPPEDRGYRSALYDLGVAMYARGEGDEALGLWTQAADRGHAGAAHDLGVVSLERGDIAGAQDWLRLASDRRDTRAMLILADLLDHLGNGDEANFWRVRADEQQDFDTAAS</sequence>
<evidence type="ECO:0000313" key="3">
    <source>
        <dbReference type="Proteomes" id="UP001500603"/>
    </source>
</evidence>
<keyword evidence="3" id="KW-1185">Reference proteome</keyword>
<dbReference type="EMBL" id="BAABJM010000002">
    <property type="protein sequence ID" value="GAA5050415.1"/>
    <property type="molecule type" value="Genomic_DNA"/>
</dbReference>
<feature type="compositionally biased region" description="Polar residues" evidence="1">
    <location>
        <begin position="228"/>
        <end position="242"/>
    </location>
</feature>
<evidence type="ECO:0000313" key="2">
    <source>
        <dbReference type="EMBL" id="GAA5050415.1"/>
    </source>
</evidence>
<dbReference type="SUPFAM" id="SSF81901">
    <property type="entry name" value="HCP-like"/>
    <property type="match status" value="1"/>
</dbReference>
<dbReference type="InterPro" id="IPR011990">
    <property type="entry name" value="TPR-like_helical_dom_sf"/>
</dbReference>
<protein>
    <recommendedName>
        <fullName evidence="4">Tetratricopeptide repeat protein</fullName>
    </recommendedName>
</protein>